<evidence type="ECO:0000313" key="2">
    <source>
        <dbReference type="EMBL" id="GAA3699761.1"/>
    </source>
</evidence>
<proteinExistence type="predicted"/>
<comment type="caution">
    <text evidence="2">The sequence shown here is derived from an EMBL/GenBank/DDBJ whole genome shotgun (WGS) entry which is preliminary data.</text>
</comment>
<gene>
    <name evidence="2" type="ORF">GCM10022224_077150</name>
</gene>
<sequence>MPKARQVRGWTNAAATSATERTLQPAQVDVQSLDEPHEHGGEPHELPQHPLNVDNSRKKSDLPHNGMITQTLR</sequence>
<reference evidence="3" key="1">
    <citation type="journal article" date="2019" name="Int. J. Syst. Evol. Microbiol.">
        <title>The Global Catalogue of Microorganisms (GCM) 10K type strain sequencing project: providing services to taxonomists for standard genome sequencing and annotation.</title>
        <authorList>
            <consortium name="The Broad Institute Genomics Platform"/>
            <consortium name="The Broad Institute Genome Sequencing Center for Infectious Disease"/>
            <person name="Wu L."/>
            <person name="Ma J."/>
        </authorList>
    </citation>
    <scope>NUCLEOTIDE SEQUENCE [LARGE SCALE GENOMIC DNA]</scope>
    <source>
        <strain evidence="3">JCM 16904</strain>
    </source>
</reference>
<evidence type="ECO:0000313" key="3">
    <source>
        <dbReference type="Proteomes" id="UP001500902"/>
    </source>
</evidence>
<accession>A0ABP7D2C1</accession>
<feature type="compositionally biased region" description="Basic and acidic residues" evidence="1">
    <location>
        <begin position="34"/>
        <end position="47"/>
    </location>
</feature>
<organism evidence="2 3">
    <name type="scientific">Nonomuraea antimicrobica</name>
    <dbReference type="NCBI Taxonomy" id="561173"/>
    <lineage>
        <taxon>Bacteria</taxon>
        <taxon>Bacillati</taxon>
        <taxon>Actinomycetota</taxon>
        <taxon>Actinomycetes</taxon>
        <taxon>Streptosporangiales</taxon>
        <taxon>Streptosporangiaceae</taxon>
        <taxon>Nonomuraea</taxon>
    </lineage>
</organism>
<dbReference type="Proteomes" id="UP001500902">
    <property type="component" value="Unassembled WGS sequence"/>
</dbReference>
<feature type="compositionally biased region" description="Polar residues" evidence="1">
    <location>
        <begin position="13"/>
        <end position="25"/>
    </location>
</feature>
<name>A0ABP7D2C1_9ACTN</name>
<keyword evidence="3" id="KW-1185">Reference proteome</keyword>
<protein>
    <submittedName>
        <fullName evidence="2">Uncharacterized protein</fullName>
    </submittedName>
</protein>
<feature type="region of interest" description="Disordered" evidence="1">
    <location>
        <begin position="1"/>
        <end position="73"/>
    </location>
</feature>
<evidence type="ECO:0000256" key="1">
    <source>
        <dbReference type="SAM" id="MobiDB-lite"/>
    </source>
</evidence>
<dbReference type="EMBL" id="BAAAZP010000160">
    <property type="protein sequence ID" value="GAA3699761.1"/>
    <property type="molecule type" value="Genomic_DNA"/>
</dbReference>